<dbReference type="InterPro" id="IPR014710">
    <property type="entry name" value="RmlC-like_jellyroll"/>
</dbReference>
<dbReference type="Pfam" id="PF02311">
    <property type="entry name" value="AraC_binding"/>
    <property type="match status" value="1"/>
</dbReference>
<keyword evidence="1" id="KW-0805">Transcription regulation</keyword>
<gene>
    <name evidence="5" type="ORF">bsdtb5_07120</name>
</gene>
<dbReference type="PROSITE" id="PS00041">
    <property type="entry name" value="HTH_ARAC_FAMILY_1"/>
    <property type="match status" value="1"/>
</dbReference>
<evidence type="ECO:0000313" key="5">
    <source>
        <dbReference type="EMBL" id="BCN29417.1"/>
    </source>
</evidence>
<evidence type="ECO:0000259" key="4">
    <source>
        <dbReference type="PROSITE" id="PS01124"/>
    </source>
</evidence>
<keyword evidence="2" id="KW-0238">DNA-binding</keyword>
<dbReference type="GO" id="GO:0043565">
    <property type="term" value="F:sequence-specific DNA binding"/>
    <property type="evidence" value="ECO:0007669"/>
    <property type="project" value="InterPro"/>
</dbReference>
<dbReference type="InterPro" id="IPR009057">
    <property type="entry name" value="Homeodomain-like_sf"/>
</dbReference>
<evidence type="ECO:0000313" key="6">
    <source>
        <dbReference type="Proteomes" id="UP000595897"/>
    </source>
</evidence>
<dbReference type="InterPro" id="IPR018060">
    <property type="entry name" value="HTH_AraC"/>
</dbReference>
<dbReference type="Proteomes" id="UP000595897">
    <property type="component" value="Chromosome"/>
</dbReference>
<dbReference type="PROSITE" id="PS01124">
    <property type="entry name" value="HTH_ARAC_FAMILY_2"/>
    <property type="match status" value="1"/>
</dbReference>
<dbReference type="Gene3D" id="1.10.10.60">
    <property type="entry name" value="Homeodomain-like"/>
    <property type="match status" value="2"/>
</dbReference>
<protein>
    <submittedName>
        <fullName evidence="5">AraC family transcriptional regulator</fullName>
    </submittedName>
</protein>
<dbReference type="RefSeq" id="WP_271714696.1">
    <property type="nucleotide sequence ID" value="NZ_AP024169.1"/>
</dbReference>
<organism evidence="5 6">
    <name type="scientific">Anaeromicropila herbilytica</name>
    <dbReference type="NCBI Taxonomy" id="2785025"/>
    <lineage>
        <taxon>Bacteria</taxon>
        <taxon>Bacillati</taxon>
        <taxon>Bacillota</taxon>
        <taxon>Clostridia</taxon>
        <taxon>Lachnospirales</taxon>
        <taxon>Lachnospiraceae</taxon>
        <taxon>Anaeromicropila</taxon>
    </lineage>
</organism>
<accession>A0A7R7EJ73</accession>
<dbReference type="EMBL" id="AP024169">
    <property type="protein sequence ID" value="BCN29417.1"/>
    <property type="molecule type" value="Genomic_DNA"/>
</dbReference>
<dbReference type="PANTHER" id="PTHR43280">
    <property type="entry name" value="ARAC-FAMILY TRANSCRIPTIONAL REGULATOR"/>
    <property type="match status" value="1"/>
</dbReference>
<evidence type="ECO:0000256" key="1">
    <source>
        <dbReference type="ARBA" id="ARBA00023015"/>
    </source>
</evidence>
<keyword evidence="6" id="KW-1185">Reference proteome</keyword>
<dbReference type="InterPro" id="IPR011051">
    <property type="entry name" value="RmlC_Cupin_sf"/>
</dbReference>
<keyword evidence="3" id="KW-0804">Transcription</keyword>
<dbReference type="AlphaFoldDB" id="A0A7R7EJ73"/>
<dbReference type="KEGG" id="ahb:bsdtb5_07120"/>
<evidence type="ECO:0000256" key="3">
    <source>
        <dbReference type="ARBA" id="ARBA00023163"/>
    </source>
</evidence>
<dbReference type="Pfam" id="PF12833">
    <property type="entry name" value="HTH_18"/>
    <property type="match status" value="1"/>
</dbReference>
<proteinExistence type="predicted"/>
<dbReference type="GO" id="GO:0003700">
    <property type="term" value="F:DNA-binding transcription factor activity"/>
    <property type="evidence" value="ECO:0007669"/>
    <property type="project" value="InterPro"/>
</dbReference>
<dbReference type="SMART" id="SM00342">
    <property type="entry name" value="HTH_ARAC"/>
    <property type="match status" value="1"/>
</dbReference>
<evidence type="ECO:0000256" key="2">
    <source>
        <dbReference type="ARBA" id="ARBA00023125"/>
    </source>
</evidence>
<feature type="domain" description="HTH araC/xylS-type" evidence="4">
    <location>
        <begin position="174"/>
        <end position="272"/>
    </location>
</feature>
<sequence length="276" mass="32844">MEYIKLSMQEQDLISGVGYLKQSSVAETYPMHTHDFYEVFFILDGKAIHNVNNEIQLLVKGSFVFIRPEDCHRYSFFNSFDMKMISCAFSSQLIMKACEYLNVDVSNLHRPILPYHIVLEGSEYWEIEKKLNMIGKKEIGEERRQYFLSILPWIIYKVMESENQQQKVLPIWFRNLLEKMDQKENYISGLKQFLSISGVSQEHLTRECRRYLGMSPTEYVNMKRLNYAAELLLERKYEILDICYMCGYNNVGYFYKVFKKQFQCTPYQFTVSQSTD</sequence>
<dbReference type="SUPFAM" id="SSF46689">
    <property type="entry name" value="Homeodomain-like"/>
    <property type="match status" value="1"/>
</dbReference>
<name>A0A7R7EJ73_9FIRM</name>
<dbReference type="InterPro" id="IPR003313">
    <property type="entry name" value="AraC-bd"/>
</dbReference>
<dbReference type="PANTHER" id="PTHR43280:SF2">
    <property type="entry name" value="HTH-TYPE TRANSCRIPTIONAL REGULATOR EXSA"/>
    <property type="match status" value="1"/>
</dbReference>
<dbReference type="SUPFAM" id="SSF51182">
    <property type="entry name" value="RmlC-like cupins"/>
    <property type="match status" value="1"/>
</dbReference>
<dbReference type="Gene3D" id="2.60.120.10">
    <property type="entry name" value="Jelly Rolls"/>
    <property type="match status" value="1"/>
</dbReference>
<dbReference type="InterPro" id="IPR018062">
    <property type="entry name" value="HTH_AraC-typ_CS"/>
</dbReference>
<reference evidence="5 6" key="1">
    <citation type="submission" date="2020-11" db="EMBL/GenBank/DDBJ databases">
        <title>Draft genome sequencing of a Lachnospiraceae strain isolated from anoxic soil subjected to BSD treatment.</title>
        <authorList>
            <person name="Uek A."/>
            <person name="Tonouchi A."/>
        </authorList>
    </citation>
    <scope>NUCLEOTIDE SEQUENCE [LARGE SCALE GENOMIC DNA]</scope>
    <source>
        <strain evidence="5 6">TB5</strain>
    </source>
</reference>